<name>A0A2S6GG83_9PSEU</name>
<feature type="region of interest" description="Disordered" evidence="1">
    <location>
        <begin position="156"/>
        <end position="291"/>
    </location>
</feature>
<gene>
    <name evidence="3" type="ORF">CLV40_12177</name>
</gene>
<feature type="compositionally biased region" description="Gly residues" evidence="1">
    <location>
        <begin position="251"/>
        <end position="280"/>
    </location>
</feature>
<evidence type="ECO:0000256" key="1">
    <source>
        <dbReference type="SAM" id="MobiDB-lite"/>
    </source>
</evidence>
<feature type="compositionally biased region" description="Polar residues" evidence="1">
    <location>
        <begin position="156"/>
        <end position="165"/>
    </location>
</feature>
<feature type="compositionally biased region" description="Polar residues" evidence="1">
    <location>
        <begin position="219"/>
        <end position="233"/>
    </location>
</feature>
<comment type="caution">
    <text evidence="3">The sequence shown here is derived from an EMBL/GenBank/DDBJ whole genome shotgun (WGS) entry which is preliminary data.</text>
</comment>
<keyword evidence="4" id="KW-1185">Reference proteome</keyword>
<dbReference type="InterPro" id="IPR003346">
    <property type="entry name" value="Transposase_20"/>
</dbReference>
<dbReference type="Pfam" id="PF02371">
    <property type="entry name" value="Transposase_20"/>
    <property type="match status" value="1"/>
</dbReference>
<feature type="compositionally biased region" description="Basic and acidic residues" evidence="1">
    <location>
        <begin position="193"/>
        <end position="202"/>
    </location>
</feature>
<dbReference type="AlphaFoldDB" id="A0A2S6GG83"/>
<proteinExistence type="predicted"/>
<feature type="region of interest" description="Disordered" evidence="1">
    <location>
        <begin position="1"/>
        <end position="129"/>
    </location>
</feature>
<accession>A0A2S6GG83</accession>
<feature type="domain" description="Transposase IS116/IS110/IS902 C-terminal" evidence="2">
    <location>
        <begin position="129"/>
        <end position="163"/>
    </location>
</feature>
<evidence type="ECO:0000313" key="4">
    <source>
        <dbReference type="Proteomes" id="UP000239203"/>
    </source>
</evidence>
<reference evidence="3 4" key="1">
    <citation type="submission" date="2018-02" db="EMBL/GenBank/DDBJ databases">
        <title>Genomic Encyclopedia of Archaeal and Bacterial Type Strains, Phase II (KMG-II): from individual species to whole genera.</title>
        <authorList>
            <person name="Goeker M."/>
        </authorList>
    </citation>
    <scope>NUCLEOTIDE SEQUENCE [LARGE SCALE GENOMIC DNA]</scope>
    <source>
        <strain evidence="3 4">YU 961-1</strain>
    </source>
</reference>
<evidence type="ECO:0000313" key="3">
    <source>
        <dbReference type="EMBL" id="PPK64213.1"/>
    </source>
</evidence>
<protein>
    <submittedName>
        <fullName evidence="3">Transposase IS116/IS110/IS902 family protein</fullName>
    </submittedName>
</protein>
<sequence>MIRRPPRSRTRHRPDDRSPGGAGDPLPLRRPDRHRHSGPPQAHSGRRHARAPRGRQARHCDPDSSGRTGGHRCGHCGSGHRAAPRGRQPEHRARAARTGRRPGRGDTRCAPSRRGLDVNARHRGQDRRRILPEIGDATNLASSAHLAAYAGIAPLTRSSRSSTTGEHPRPHRQPHTHTSLLPRRVRRPGHQPDLPRPHESRRPQAQRRPHPPGPAAAATSCSPRSTPRPTTGHPSLFPLRLRLDNPIGPPEEGGGRLLGLGGGQKRVGLGWGGRGRGHCGPGVSPPVPGSG</sequence>
<dbReference type="Proteomes" id="UP000239203">
    <property type="component" value="Unassembled WGS sequence"/>
</dbReference>
<dbReference type="GO" id="GO:0003677">
    <property type="term" value="F:DNA binding"/>
    <property type="evidence" value="ECO:0007669"/>
    <property type="project" value="InterPro"/>
</dbReference>
<dbReference type="GO" id="GO:0004803">
    <property type="term" value="F:transposase activity"/>
    <property type="evidence" value="ECO:0007669"/>
    <property type="project" value="InterPro"/>
</dbReference>
<evidence type="ECO:0000259" key="2">
    <source>
        <dbReference type="Pfam" id="PF02371"/>
    </source>
</evidence>
<dbReference type="EMBL" id="PTIX01000021">
    <property type="protein sequence ID" value="PPK64213.1"/>
    <property type="molecule type" value="Genomic_DNA"/>
</dbReference>
<feature type="compositionally biased region" description="Basic residues" evidence="1">
    <location>
        <begin position="44"/>
        <end position="57"/>
    </location>
</feature>
<organism evidence="3 4">
    <name type="scientific">Actinokineospora auranticolor</name>
    <dbReference type="NCBI Taxonomy" id="155976"/>
    <lineage>
        <taxon>Bacteria</taxon>
        <taxon>Bacillati</taxon>
        <taxon>Actinomycetota</taxon>
        <taxon>Actinomycetes</taxon>
        <taxon>Pseudonocardiales</taxon>
        <taxon>Pseudonocardiaceae</taxon>
        <taxon>Actinokineospora</taxon>
    </lineage>
</organism>
<feature type="compositionally biased region" description="Basic residues" evidence="1">
    <location>
        <begin position="1"/>
        <end position="12"/>
    </location>
</feature>
<dbReference type="GO" id="GO:0006313">
    <property type="term" value="P:DNA transposition"/>
    <property type="evidence" value="ECO:0007669"/>
    <property type="project" value="InterPro"/>
</dbReference>